<comment type="caution">
    <text evidence="2">The sequence shown here is derived from an EMBL/GenBank/DDBJ whole genome shotgun (WGS) entry which is preliminary data.</text>
</comment>
<name>A0A9J6GLW4_HAELO</name>
<evidence type="ECO:0000256" key="1">
    <source>
        <dbReference type="PROSITE-ProRule" id="PRU00023"/>
    </source>
</evidence>
<dbReference type="VEuPathDB" id="VectorBase:HLOH_043129"/>
<dbReference type="EMBL" id="JABSTR010000008">
    <property type="protein sequence ID" value="KAH9376290.1"/>
    <property type="molecule type" value="Genomic_DNA"/>
</dbReference>
<evidence type="ECO:0000313" key="3">
    <source>
        <dbReference type="Proteomes" id="UP000821853"/>
    </source>
</evidence>
<dbReference type="InterPro" id="IPR002110">
    <property type="entry name" value="Ankyrin_rpt"/>
</dbReference>
<evidence type="ECO:0008006" key="4">
    <source>
        <dbReference type="Google" id="ProtNLM"/>
    </source>
</evidence>
<dbReference type="PROSITE" id="PS50088">
    <property type="entry name" value="ANK_REPEAT"/>
    <property type="match status" value="1"/>
</dbReference>
<proteinExistence type="predicted"/>
<sequence length="289" mass="31780">MSSDSEDYFFRSSASRNRILMLAAMTARRGWAPPADWPVADWLVFLRPSAPPRNRTGAIFRTHTCQGNLTIFLSINRNPTGNELRRRVATALAAYLTCLTTSSQEVHIMKRSLDILLSCNACLGELCLITAAKSEDLTEYVLCNPLVPPELCSVVFTSPLEAMLCRATAAADFPCVKLGLCRCAMRPLYVAIYFSNEQMMSTLLRYGADVAPEDTCGCVAPVRVHPLLRVYKMLSVAYWPLTGVPDRHVNSSASMDIVPLPPAGGTRDALSRRAVAGDLLRFRQGLHAP</sequence>
<organism evidence="2 3">
    <name type="scientific">Haemaphysalis longicornis</name>
    <name type="common">Bush tick</name>
    <dbReference type="NCBI Taxonomy" id="44386"/>
    <lineage>
        <taxon>Eukaryota</taxon>
        <taxon>Metazoa</taxon>
        <taxon>Ecdysozoa</taxon>
        <taxon>Arthropoda</taxon>
        <taxon>Chelicerata</taxon>
        <taxon>Arachnida</taxon>
        <taxon>Acari</taxon>
        <taxon>Parasitiformes</taxon>
        <taxon>Ixodida</taxon>
        <taxon>Ixodoidea</taxon>
        <taxon>Ixodidae</taxon>
        <taxon>Haemaphysalinae</taxon>
        <taxon>Haemaphysalis</taxon>
    </lineage>
</organism>
<gene>
    <name evidence="2" type="ORF">HPB48_000234</name>
</gene>
<keyword evidence="1" id="KW-0040">ANK repeat</keyword>
<protein>
    <recommendedName>
        <fullName evidence="4">Ankyrin repeat protein</fullName>
    </recommendedName>
</protein>
<evidence type="ECO:0000313" key="2">
    <source>
        <dbReference type="EMBL" id="KAH9376290.1"/>
    </source>
</evidence>
<dbReference type="Proteomes" id="UP000821853">
    <property type="component" value="Unassembled WGS sequence"/>
</dbReference>
<feature type="repeat" description="ANK" evidence="1">
    <location>
        <begin position="183"/>
        <end position="215"/>
    </location>
</feature>
<reference evidence="2 3" key="1">
    <citation type="journal article" date="2020" name="Cell">
        <title>Large-Scale Comparative Analyses of Tick Genomes Elucidate Their Genetic Diversity and Vector Capacities.</title>
        <authorList>
            <consortium name="Tick Genome and Microbiome Consortium (TIGMIC)"/>
            <person name="Jia N."/>
            <person name="Wang J."/>
            <person name="Shi W."/>
            <person name="Du L."/>
            <person name="Sun Y."/>
            <person name="Zhan W."/>
            <person name="Jiang J.F."/>
            <person name="Wang Q."/>
            <person name="Zhang B."/>
            <person name="Ji P."/>
            <person name="Bell-Sakyi L."/>
            <person name="Cui X.M."/>
            <person name="Yuan T.T."/>
            <person name="Jiang B.G."/>
            <person name="Yang W.F."/>
            <person name="Lam T.T."/>
            <person name="Chang Q.C."/>
            <person name="Ding S.J."/>
            <person name="Wang X.J."/>
            <person name="Zhu J.G."/>
            <person name="Ruan X.D."/>
            <person name="Zhao L."/>
            <person name="Wei J.T."/>
            <person name="Ye R.Z."/>
            <person name="Que T.C."/>
            <person name="Du C.H."/>
            <person name="Zhou Y.H."/>
            <person name="Cheng J.X."/>
            <person name="Dai P.F."/>
            <person name="Guo W.B."/>
            <person name="Han X.H."/>
            <person name="Huang E.J."/>
            <person name="Li L.F."/>
            <person name="Wei W."/>
            <person name="Gao Y.C."/>
            <person name="Liu J.Z."/>
            <person name="Shao H.Z."/>
            <person name="Wang X."/>
            <person name="Wang C.C."/>
            <person name="Yang T.C."/>
            <person name="Huo Q.B."/>
            <person name="Li W."/>
            <person name="Chen H.Y."/>
            <person name="Chen S.E."/>
            <person name="Zhou L.G."/>
            <person name="Ni X.B."/>
            <person name="Tian J.H."/>
            <person name="Sheng Y."/>
            <person name="Liu T."/>
            <person name="Pan Y.S."/>
            <person name="Xia L.Y."/>
            <person name="Li J."/>
            <person name="Zhao F."/>
            <person name="Cao W.C."/>
        </authorList>
    </citation>
    <scope>NUCLEOTIDE SEQUENCE [LARGE SCALE GENOMIC DNA]</scope>
    <source>
        <strain evidence="2">HaeL-2018</strain>
    </source>
</reference>
<keyword evidence="3" id="KW-1185">Reference proteome</keyword>
<accession>A0A9J6GLW4</accession>
<dbReference type="AlphaFoldDB" id="A0A9J6GLW4"/>